<reference evidence="2" key="2">
    <citation type="journal article" date="2023" name="IMA Fungus">
        <title>Comparative genomic study of the Penicillium genus elucidates a diverse pangenome and 15 lateral gene transfer events.</title>
        <authorList>
            <person name="Petersen C."/>
            <person name="Sorensen T."/>
            <person name="Nielsen M.R."/>
            <person name="Sondergaard T.E."/>
            <person name="Sorensen J.L."/>
            <person name="Fitzpatrick D.A."/>
            <person name="Frisvad J.C."/>
            <person name="Nielsen K.L."/>
        </authorList>
    </citation>
    <scope>NUCLEOTIDE SEQUENCE</scope>
    <source>
        <strain evidence="2">IBT 30728</strain>
    </source>
</reference>
<evidence type="ECO:0000313" key="2">
    <source>
        <dbReference type="EMBL" id="KAJ5492586.1"/>
    </source>
</evidence>
<protein>
    <submittedName>
        <fullName evidence="2">Uncharacterized protein</fullName>
    </submittedName>
</protein>
<dbReference type="Proteomes" id="UP001148312">
    <property type="component" value="Unassembled WGS sequence"/>
</dbReference>
<evidence type="ECO:0000256" key="1">
    <source>
        <dbReference type="SAM" id="MobiDB-lite"/>
    </source>
</evidence>
<reference evidence="2" key="1">
    <citation type="submission" date="2022-12" db="EMBL/GenBank/DDBJ databases">
        <authorList>
            <person name="Petersen C."/>
        </authorList>
    </citation>
    <scope>NUCLEOTIDE SEQUENCE</scope>
    <source>
        <strain evidence="2">IBT 30728</strain>
    </source>
</reference>
<dbReference type="EMBL" id="JAPWDQ010000002">
    <property type="protein sequence ID" value="KAJ5492586.1"/>
    <property type="molecule type" value="Genomic_DNA"/>
</dbReference>
<dbReference type="RefSeq" id="XP_056792966.1">
    <property type="nucleotide sequence ID" value="XM_056930935.1"/>
</dbReference>
<proteinExistence type="predicted"/>
<organism evidence="2 3">
    <name type="scientific">Penicillium diatomitis</name>
    <dbReference type="NCBI Taxonomy" id="2819901"/>
    <lineage>
        <taxon>Eukaryota</taxon>
        <taxon>Fungi</taxon>
        <taxon>Dikarya</taxon>
        <taxon>Ascomycota</taxon>
        <taxon>Pezizomycotina</taxon>
        <taxon>Eurotiomycetes</taxon>
        <taxon>Eurotiomycetidae</taxon>
        <taxon>Eurotiales</taxon>
        <taxon>Aspergillaceae</taxon>
        <taxon>Penicillium</taxon>
    </lineage>
</organism>
<feature type="region of interest" description="Disordered" evidence="1">
    <location>
        <begin position="1"/>
        <end position="35"/>
    </location>
</feature>
<feature type="compositionally biased region" description="Basic and acidic residues" evidence="1">
    <location>
        <begin position="20"/>
        <end position="31"/>
    </location>
</feature>
<comment type="caution">
    <text evidence="2">The sequence shown here is derived from an EMBL/GenBank/DDBJ whole genome shotgun (WGS) entry which is preliminary data.</text>
</comment>
<evidence type="ECO:0000313" key="3">
    <source>
        <dbReference type="Proteomes" id="UP001148312"/>
    </source>
</evidence>
<name>A0A9W9XGL8_9EURO</name>
<accession>A0A9W9XGL8</accession>
<keyword evidence="3" id="KW-1185">Reference proteome</keyword>
<dbReference type="GeneID" id="81621184"/>
<dbReference type="AlphaFoldDB" id="A0A9W9XGL8"/>
<sequence>MTADEQMRARSMVKKPNVSHADESREGKKSSSDGMPYTYLSAAAFALLLDRLWSGNSSSLGLGALSSTPLATAILVRRFVLRKARTDWENE</sequence>
<gene>
    <name evidence="2" type="ORF">N7539_001332</name>
</gene>